<organism evidence="3 4">
    <name type="scientific">Mycena chlorophos</name>
    <name type="common">Agaric fungus</name>
    <name type="synonym">Agaricus chlorophos</name>
    <dbReference type="NCBI Taxonomy" id="658473"/>
    <lineage>
        <taxon>Eukaryota</taxon>
        <taxon>Fungi</taxon>
        <taxon>Dikarya</taxon>
        <taxon>Basidiomycota</taxon>
        <taxon>Agaricomycotina</taxon>
        <taxon>Agaricomycetes</taxon>
        <taxon>Agaricomycetidae</taxon>
        <taxon>Agaricales</taxon>
        <taxon>Marasmiineae</taxon>
        <taxon>Mycenaceae</taxon>
        <taxon>Mycena</taxon>
    </lineage>
</organism>
<dbReference type="Pfam" id="PF00657">
    <property type="entry name" value="Lipase_GDSL"/>
    <property type="match status" value="1"/>
</dbReference>
<dbReference type="InterPro" id="IPR036514">
    <property type="entry name" value="SGNH_hydro_sf"/>
</dbReference>
<reference evidence="3" key="1">
    <citation type="submission" date="2020-05" db="EMBL/GenBank/DDBJ databases">
        <title>Mycena genomes resolve the evolution of fungal bioluminescence.</title>
        <authorList>
            <person name="Tsai I.J."/>
        </authorList>
    </citation>
    <scope>NUCLEOTIDE SEQUENCE</scope>
    <source>
        <strain evidence="3">110903Hualien_Pintung</strain>
    </source>
</reference>
<evidence type="ECO:0000313" key="4">
    <source>
        <dbReference type="Proteomes" id="UP000613580"/>
    </source>
</evidence>
<dbReference type="CDD" id="cd01846">
    <property type="entry name" value="fatty_acyltransferase_like"/>
    <property type="match status" value="1"/>
</dbReference>
<feature type="signal peptide" evidence="2">
    <location>
        <begin position="1"/>
        <end position="19"/>
    </location>
</feature>
<keyword evidence="2" id="KW-0732">Signal</keyword>
<dbReference type="Gene3D" id="3.40.50.1110">
    <property type="entry name" value="SGNH hydrolase"/>
    <property type="match status" value="1"/>
</dbReference>
<dbReference type="AlphaFoldDB" id="A0A8H6S6H5"/>
<name>A0A8H6S6H5_MYCCL</name>
<evidence type="ECO:0000313" key="3">
    <source>
        <dbReference type="EMBL" id="KAF7293287.1"/>
    </source>
</evidence>
<dbReference type="OrthoDB" id="1600564at2759"/>
<accession>A0A8H6S6H5</accession>
<comment type="caution">
    <text evidence="3">The sequence shown here is derived from an EMBL/GenBank/DDBJ whole genome shotgun (WGS) entry which is preliminary data.</text>
</comment>
<protein>
    <submittedName>
        <fullName evidence="3">SGNH-hydro domain-containing protein</fullName>
    </submittedName>
</protein>
<sequence>MRYLGYVALLCGVGASAQAKLTWGNTEYFFVFGDSYTTTGFNISAGVNSTDPGFVSSNGPNWVQQMRDTYNVAGTKVFNLAYGGATIDSKLVTPYLPTVLSVVDQVAQFKEFLADKPPGAQWDSSNSLFAIWIGINDCGNTWDWTNTTQVAENKLLMNRLATQIEELYSFGARSFLFLTVPPIQRAPQWVEANQDSTNSLLARDIANYNDQLRSTAQSFVDNSRKYPGFEATVFDTQPVFNTLLDNAEVFQFANITGYCAAYANGTPNISTQIAPCAPVSTYFWLNTLHPLFTVHGMLAHAITAALS</sequence>
<gene>
    <name evidence="3" type="ORF">HMN09_01207700</name>
</gene>
<evidence type="ECO:0000256" key="2">
    <source>
        <dbReference type="SAM" id="SignalP"/>
    </source>
</evidence>
<feature type="chain" id="PRO_5034987579" evidence="2">
    <location>
        <begin position="20"/>
        <end position="307"/>
    </location>
</feature>
<dbReference type="EMBL" id="JACAZE010000021">
    <property type="protein sequence ID" value="KAF7293287.1"/>
    <property type="molecule type" value="Genomic_DNA"/>
</dbReference>
<dbReference type="PANTHER" id="PTHR45648">
    <property type="entry name" value="GDSL LIPASE/ACYLHYDROLASE FAMILY PROTEIN (AFU_ORTHOLOGUE AFUA_4G14700)"/>
    <property type="match status" value="1"/>
</dbReference>
<evidence type="ECO:0000256" key="1">
    <source>
        <dbReference type="ARBA" id="ARBA00022801"/>
    </source>
</evidence>
<dbReference type="PANTHER" id="PTHR45648:SF85">
    <property type="entry name" value="A, PUTATIVE (AFU_ORTHOLOGUE AFUA_2G10760)-RELATED"/>
    <property type="match status" value="1"/>
</dbReference>
<keyword evidence="4" id="KW-1185">Reference proteome</keyword>
<proteinExistence type="predicted"/>
<dbReference type="GO" id="GO:0016788">
    <property type="term" value="F:hydrolase activity, acting on ester bonds"/>
    <property type="evidence" value="ECO:0007669"/>
    <property type="project" value="InterPro"/>
</dbReference>
<dbReference type="InterPro" id="IPR001087">
    <property type="entry name" value="GDSL"/>
</dbReference>
<dbReference type="SUPFAM" id="SSF52266">
    <property type="entry name" value="SGNH hydrolase"/>
    <property type="match status" value="1"/>
</dbReference>
<dbReference type="Proteomes" id="UP000613580">
    <property type="component" value="Unassembled WGS sequence"/>
</dbReference>
<dbReference type="InterPro" id="IPR051058">
    <property type="entry name" value="GDSL_Est/Lipase"/>
</dbReference>
<keyword evidence="1" id="KW-0378">Hydrolase</keyword>